<protein>
    <recommendedName>
        <fullName evidence="2">Type II secretion system protein H</fullName>
    </recommendedName>
    <alternativeName>
        <fullName evidence="10">General secretion pathway protein H</fullName>
    </alternativeName>
</protein>
<dbReference type="AlphaFoldDB" id="A0A517P2J8"/>
<gene>
    <name evidence="12" type="ORF">K239x_56190</name>
</gene>
<dbReference type="GO" id="GO:0005886">
    <property type="term" value="C:plasma membrane"/>
    <property type="evidence" value="ECO:0007669"/>
    <property type="project" value="UniProtKB-SubCell"/>
</dbReference>
<dbReference type="InterPro" id="IPR022346">
    <property type="entry name" value="T2SS_GspH"/>
</dbReference>
<evidence type="ECO:0000256" key="8">
    <source>
        <dbReference type="ARBA" id="ARBA00023136"/>
    </source>
</evidence>
<keyword evidence="4" id="KW-0488">Methylation</keyword>
<evidence type="ECO:0000256" key="7">
    <source>
        <dbReference type="ARBA" id="ARBA00022989"/>
    </source>
</evidence>
<dbReference type="SUPFAM" id="SSF54523">
    <property type="entry name" value="Pili subunits"/>
    <property type="match status" value="1"/>
</dbReference>
<proteinExistence type="inferred from homology"/>
<name>A0A517P2J8_9BACT</name>
<keyword evidence="5" id="KW-0997">Cell inner membrane</keyword>
<feature type="domain" description="General secretion pathway GspH" evidence="11">
    <location>
        <begin position="43"/>
        <end position="146"/>
    </location>
</feature>
<evidence type="ECO:0000256" key="4">
    <source>
        <dbReference type="ARBA" id="ARBA00022481"/>
    </source>
</evidence>
<keyword evidence="13" id="KW-1185">Reference proteome</keyword>
<organism evidence="12 13">
    <name type="scientific">Stieleria marina</name>
    <dbReference type="NCBI Taxonomy" id="1930275"/>
    <lineage>
        <taxon>Bacteria</taxon>
        <taxon>Pseudomonadati</taxon>
        <taxon>Planctomycetota</taxon>
        <taxon>Planctomycetia</taxon>
        <taxon>Pirellulales</taxon>
        <taxon>Pirellulaceae</taxon>
        <taxon>Stieleria</taxon>
    </lineage>
</organism>
<evidence type="ECO:0000256" key="2">
    <source>
        <dbReference type="ARBA" id="ARBA00021549"/>
    </source>
</evidence>
<dbReference type="OrthoDB" id="290432at2"/>
<reference evidence="12 13" key="1">
    <citation type="submission" date="2019-02" db="EMBL/GenBank/DDBJ databases">
        <title>Deep-cultivation of Planctomycetes and their phenomic and genomic characterization uncovers novel biology.</title>
        <authorList>
            <person name="Wiegand S."/>
            <person name="Jogler M."/>
            <person name="Boedeker C."/>
            <person name="Pinto D."/>
            <person name="Vollmers J."/>
            <person name="Rivas-Marin E."/>
            <person name="Kohn T."/>
            <person name="Peeters S.H."/>
            <person name="Heuer A."/>
            <person name="Rast P."/>
            <person name="Oberbeckmann S."/>
            <person name="Bunk B."/>
            <person name="Jeske O."/>
            <person name="Meyerdierks A."/>
            <person name="Storesund J.E."/>
            <person name="Kallscheuer N."/>
            <person name="Luecker S."/>
            <person name="Lage O.M."/>
            <person name="Pohl T."/>
            <person name="Merkel B.J."/>
            <person name="Hornburger P."/>
            <person name="Mueller R.-W."/>
            <person name="Bruemmer F."/>
            <person name="Labrenz M."/>
            <person name="Spormann A.M."/>
            <person name="Op den Camp H."/>
            <person name="Overmann J."/>
            <person name="Amann R."/>
            <person name="Jetten M.S.M."/>
            <person name="Mascher T."/>
            <person name="Medema M.H."/>
            <person name="Devos D.P."/>
            <person name="Kaster A.-K."/>
            <person name="Ovreas L."/>
            <person name="Rohde M."/>
            <person name="Galperin M.Y."/>
            <person name="Jogler C."/>
        </authorList>
    </citation>
    <scope>NUCLEOTIDE SEQUENCE [LARGE SCALE GENOMIC DNA]</scope>
    <source>
        <strain evidence="12 13">K23_9</strain>
    </source>
</reference>
<dbReference type="Proteomes" id="UP000319817">
    <property type="component" value="Chromosome"/>
</dbReference>
<keyword evidence="7" id="KW-1133">Transmembrane helix</keyword>
<dbReference type="InterPro" id="IPR045584">
    <property type="entry name" value="Pilin-like"/>
</dbReference>
<evidence type="ECO:0000256" key="6">
    <source>
        <dbReference type="ARBA" id="ARBA00022692"/>
    </source>
</evidence>
<evidence type="ECO:0000313" key="12">
    <source>
        <dbReference type="EMBL" id="QDT13599.1"/>
    </source>
</evidence>
<keyword evidence="3" id="KW-1003">Cell membrane</keyword>
<evidence type="ECO:0000256" key="10">
    <source>
        <dbReference type="ARBA" id="ARBA00030775"/>
    </source>
</evidence>
<evidence type="ECO:0000313" key="13">
    <source>
        <dbReference type="Proteomes" id="UP000319817"/>
    </source>
</evidence>
<dbReference type="GO" id="GO:0015628">
    <property type="term" value="P:protein secretion by the type II secretion system"/>
    <property type="evidence" value="ECO:0007669"/>
    <property type="project" value="InterPro"/>
</dbReference>
<keyword evidence="6" id="KW-0812">Transmembrane</keyword>
<dbReference type="Pfam" id="PF12019">
    <property type="entry name" value="GspH"/>
    <property type="match status" value="1"/>
</dbReference>
<comment type="subcellular location">
    <subcellularLocation>
        <location evidence="1">Cell inner membrane</location>
        <topology evidence="1">Single-pass membrane protein</topology>
    </subcellularLocation>
</comment>
<dbReference type="EMBL" id="CP036526">
    <property type="protein sequence ID" value="QDT13599.1"/>
    <property type="molecule type" value="Genomic_DNA"/>
</dbReference>
<evidence type="ECO:0000259" key="11">
    <source>
        <dbReference type="Pfam" id="PF12019"/>
    </source>
</evidence>
<dbReference type="RefSeq" id="WP_145421305.1">
    <property type="nucleotide sequence ID" value="NZ_CP036526.1"/>
</dbReference>
<evidence type="ECO:0000256" key="5">
    <source>
        <dbReference type="ARBA" id="ARBA00022519"/>
    </source>
</evidence>
<evidence type="ECO:0000256" key="9">
    <source>
        <dbReference type="ARBA" id="ARBA00025772"/>
    </source>
</evidence>
<accession>A0A517P2J8</accession>
<sequence length="180" mass="18932">MRHHRSAVTLLEVSIVLLIVGLTAAVAVPRFNLTMRGIHSRAAAIQIAADIDYVRRTAINRGRSATLTFSPNGQGYASDDVDFPDRVGRKLRVDLAETFDSAVFANAQFDGIVVLDSQSITFDLEGTPHVGSSKLQTGLIVISSAGTATEYIQIDAGTGTVHIYSEGDDLANATGGGAGS</sequence>
<evidence type="ECO:0000256" key="1">
    <source>
        <dbReference type="ARBA" id="ARBA00004377"/>
    </source>
</evidence>
<dbReference type="GO" id="GO:0015627">
    <property type="term" value="C:type II protein secretion system complex"/>
    <property type="evidence" value="ECO:0007669"/>
    <property type="project" value="InterPro"/>
</dbReference>
<comment type="similarity">
    <text evidence="9">Belongs to the GSP H family.</text>
</comment>
<evidence type="ECO:0000256" key="3">
    <source>
        <dbReference type="ARBA" id="ARBA00022475"/>
    </source>
</evidence>
<keyword evidence="8" id="KW-0472">Membrane</keyword>